<dbReference type="InterPro" id="IPR001867">
    <property type="entry name" value="OmpR/PhoB-type_DNA-bd"/>
</dbReference>
<dbReference type="InterPro" id="IPR001789">
    <property type="entry name" value="Sig_transdc_resp-reg_receiver"/>
</dbReference>
<comment type="caution">
    <text evidence="7">The sequence shown here is derived from an EMBL/GenBank/DDBJ whole genome shotgun (WGS) entry which is preliminary data.</text>
</comment>
<dbReference type="InterPro" id="IPR039420">
    <property type="entry name" value="WalR-like"/>
</dbReference>
<dbReference type="PANTHER" id="PTHR48111:SF50">
    <property type="entry name" value="KDP OPERON TRANSCRIPTIONAL REGULATORY PROTEIN KDPE"/>
    <property type="match status" value="1"/>
</dbReference>
<reference evidence="8" key="1">
    <citation type="journal article" date="2019" name="Int. J. Syst. Evol. Microbiol.">
        <title>The Global Catalogue of Microorganisms (GCM) 10K type strain sequencing project: providing services to taxonomists for standard genome sequencing and annotation.</title>
        <authorList>
            <consortium name="The Broad Institute Genomics Platform"/>
            <consortium name="The Broad Institute Genome Sequencing Center for Infectious Disease"/>
            <person name="Wu L."/>
            <person name="Ma J."/>
        </authorList>
    </citation>
    <scope>NUCLEOTIDE SEQUENCE [LARGE SCALE GENOMIC DNA]</scope>
    <source>
        <strain evidence="8">JCM 18127</strain>
    </source>
</reference>
<keyword evidence="1 3" id="KW-0238">DNA-binding</keyword>
<feature type="domain" description="OmpR/PhoB-type" evidence="6">
    <location>
        <begin position="127"/>
        <end position="227"/>
    </location>
</feature>
<evidence type="ECO:0000313" key="8">
    <source>
        <dbReference type="Proteomes" id="UP001500621"/>
    </source>
</evidence>
<dbReference type="SUPFAM" id="SSF52172">
    <property type="entry name" value="CheY-like"/>
    <property type="match status" value="1"/>
</dbReference>
<evidence type="ECO:0000259" key="5">
    <source>
        <dbReference type="PROSITE" id="PS50110"/>
    </source>
</evidence>
<evidence type="ECO:0008006" key="9">
    <source>
        <dbReference type="Google" id="ProtNLM"/>
    </source>
</evidence>
<dbReference type="Pfam" id="PF00072">
    <property type="entry name" value="Response_reg"/>
    <property type="match status" value="1"/>
</dbReference>
<evidence type="ECO:0000259" key="6">
    <source>
        <dbReference type="PROSITE" id="PS51755"/>
    </source>
</evidence>
<organism evidence="7 8">
    <name type="scientific">Nocardioides nanhaiensis</name>
    <dbReference type="NCBI Taxonomy" id="1476871"/>
    <lineage>
        <taxon>Bacteria</taxon>
        <taxon>Bacillati</taxon>
        <taxon>Actinomycetota</taxon>
        <taxon>Actinomycetes</taxon>
        <taxon>Propionibacteriales</taxon>
        <taxon>Nocardioidaceae</taxon>
        <taxon>Nocardioides</taxon>
    </lineage>
</organism>
<dbReference type="SMART" id="SM00448">
    <property type="entry name" value="REC"/>
    <property type="match status" value="1"/>
</dbReference>
<dbReference type="SMART" id="SM00862">
    <property type="entry name" value="Trans_reg_C"/>
    <property type="match status" value="1"/>
</dbReference>
<evidence type="ECO:0000256" key="2">
    <source>
        <dbReference type="PROSITE-ProRule" id="PRU00169"/>
    </source>
</evidence>
<evidence type="ECO:0000256" key="1">
    <source>
        <dbReference type="ARBA" id="ARBA00023125"/>
    </source>
</evidence>
<evidence type="ECO:0000256" key="4">
    <source>
        <dbReference type="SAM" id="MobiDB-lite"/>
    </source>
</evidence>
<proteinExistence type="predicted"/>
<dbReference type="Gene3D" id="3.40.50.2300">
    <property type="match status" value="1"/>
</dbReference>
<sequence length="324" mass="34656">MATVLVIEDEQETTDVLHAFLQRFGYDSLGARTGGAGLDLVASEDPDLVVLDLGLPDMTGLEVIRRLRDWTEVPVLVLSGTSRRGVGVDALDAGADDFLHKPFDAGDLAARLRAVSRRSTGHDDAASPRRHFGEVTLDTALHQLLVGGVEVRLTSIEWRLLEALTRQPGRLLTHRWLVSQVWDANHGAETQATLRQHVRTLRGKLDDDAARPTYVRTESGIGYRWVAAASPAASPAGASEAPAPAPPEEAAAVGWRGDGWDRLDAALAGLGAHLRTGDHDAATERLTRVRALVDQLSPAREAARETAQQPDHGGPRGGHGAAPA</sequence>
<dbReference type="PROSITE" id="PS51755">
    <property type="entry name" value="OMPR_PHOB"/>
    <property type="match status" value="1"/>
</dbReference>
<feature type="modified residue" description="4-aspartylphosphate" evidence="2">
    <location>
        <position position="52"/>
    </location>
</feature>
<protein>
    <recommendedName>
        <fullName evidence="9">Response regulator</fullName>
    </recommendedName>
</protein>
<feature type="region of interest" description="Disordered" evidence="4">
    <location>
        <begin position="296"/>
        <end position="324"/>
    </location>
</feature>
<evidence type="ECO:0000313" key="7">
    <source>
        <dbReference type="EMBL" id="GAA4686678.1"/>
    </source>
</evidence>
<dbReference type="PROSITE" id="PS50110">
    <property type="entry name" value="RESPONSE_REGULATORY"/>
    <property type="match status" value="1"/>
</dbReference>
<dbReference type="InterPro" id="IPR036388">
    <property type="entry name" value="WH-like_DNA-bd_sf"/>
</dbReference>
<dbReference type="Pfam" id="PF00486">
    <property type="entry name" value="Trans_reg_C"/>
    <property type="match status" value="1"/>
</dbReference>
<keyword evidence="8" id="KW-1185">Reference proteome</keyword>
<dbReference type="InterPro" id="IPR011006">
    <property type="entry name" value="CheY-like_superfamily"/>
</dbReference>
<gene>
    <name evidence="7" type="ORF">GCM10023226_25580</name>
</gene>
<feature type="DNA-binding region" description="OmpR/PhoB-type" evidence="3">
    <location>
        <begin position="127"/>
        <end position="227"/>
    </location>
</feature>
<dbReference type="EMBL" id="BAABIM010000002">
    <property type="protein sequence ID" value="GAA4686678.1"/>
    <property type="molecule type" value="Genomic_DNA"/>
</dbReference>
<dbReference type="Gene3D" id="1.10.10.10">
    <property type="entry name" value="Winged helix-like DNA-binding domain superfamily/Winged helix DNA-binding domain"/>
    <property type="match status" value="1"/>
</dbReference>
<evidence type="ECO:0000256" key="3">
    <source>
        <dbReference type="PROSITE-ProRule" id="PRU01091"/>
    </source>
</evidence>
<feature type="domain" description="Response regulatory" evidence="5">
    <location>
        <begin position="3"/>
        <end position="116"/>
    </location>
</feature>
<name>A0ABP8WF72_9ACTN</name>
<feature type="compositionally biased region" description="Gly residues" evidence="4">
    <location>
        <begin position="315"/>
        <end position="324"/>
    </location>
</feature>
<accession>A0ABP8WF72</accession>
<keyword evidence="2" id="KW-0597">Phosphoprotein</keyword>
<dbReference type="RefSeq" id="WP_345266380.1">
    <property type="nucleotide sequence ID" value="NZ_BAABIM010000002.1"/>
</dbReference>
<dbReference type="PANTHER" id="PTHR48111">
    <property type="entry name" value="REGULATOR OF RPOS"/>
    <property type="match status" value="1"/>
</dbReference>
<dbReference type="Proteomes" id="UP001500621">
    <property type="component" value="Unassembled WGS sequence"/>
</dbReference>
<dbReference type="CDD" id="cd00383">
    <property type="entry name" value="trans_reg_C"/>
    <property type="match status" value="1"/>
</dbReference>